<evidence type="ECO:0000313" key="2">
    <source>
        <dbReference type="EMBL" id="MFL9845713.1"/>
    </source>
</evidence>
<comment type="caution">
    <text evidence="2">The sequence shown here is derived from an EMBL/GenBank/DDBJ whole genome shotgun (WGS) entry which is preliminary data.</text>
</comment>
<dbReference type="Proteomes" id="UP001629156">
    <property type="component" value="Unassembled WGS sequence"/>
</dbReference>
<dbReference type="InterPro" id="IPR000182">
    <property type="entry name" value="GNAT_dom"/>
</dbReference>
<dbReference type="InterPro" id="IPR016181">
    <property type="entry name" value="Acyl_CoA_acyltransferase"/>
</dbReference>
<dbReference type="CDD" id="cd04301">
    <property type="entry name" value="NAT_SF"/>
    <property type="match status" value="1"/>
</dbReference>
<dbReference type="Pfam" id="PF00583">
    <property type="entry name" value="Acetyltransf_1"/>
    <property type="match status" value="1"/>
</dbReference>
<dbReference type="PROSITE" id="PS51186">
    <property type="entry name" value="GNAT"/>
    <property type="match status" value="1"/>
</dbReference>
<keyword evidence="3" id="KW-1185">Reference proteome</keyword>
<dbReference type="SUPFAM" id="SSF55729">
    <property type="entry name" value="Acyl-CoA N-acyltransferases (Nat)"/>
    <property type="match status" value="1"/>
</dbReference>
<evidence type="ECO:0000313" key="3">
    <source>
        <dbReference type="Proteomes" id="UP001629156"/>
    </source>
</evidence>
<name>A0ABW8YZM4_9FLAO</name>
<protein>
    <submittedName>
        <fullName evidence="2">GNAT family N-acetyltransferase</fullName>
    </submittedName>
</protein>
<gene>
    <name evidence="2" type="ORF">ABS766_14925</name>
</gene>
<organism evidence="2 3">
    <name type="scientific">Flavobacterium rhizosphaerae</name>
    <dbReference type="NCBI Taxonomy" id="3163298"/>
    <lineage>
        <taxon>Bacteria</taxon>
        <taxon>Pseudomonadati</taxon>
        <taxon>Bacteroidota</taxon>
        <taxon>Flavobacteriia</taxon>
        <taxon>Flavobacteriales</taxon>
        <taxon>Flavobacteriaceae</taxon>
        <taxon>Flavobacterium</taxon>
    </lineage>
</organism>
<proteinExistence type="predicted"/>
<dbReference type="Gene3D" id="3.40.630.30">
    <property type="match status" value="1"/>
</dbReference>
<sequence>MYAIKIITAAQTHPIRQEVLRPGQPVERCVFAGDEAADTIHFGLFTNNELAGIISLFKTPNPLFTEKEQYQVRGMAILRGHQKKGFGDALLKKAEAHATANGATRIWCNARENALGFYQKVGYLINGAPFLIEGVGIHSVMHKAVI</sequence>
<accession>A0ABW8YZM4</accession>
<reference evidence="2 3" key="1">
    <citation type="submission" date="2024-06" db="EMBL/GenBank/DDBJ databases">
        <authorList>
            <person name="Kaempfer P."/>
            <person name="Viver T."/>
        </authorList>
    </citation>
    <scope>NUCLEOTIDE SEQUENCE [LARGE SCALE GENOMIC DNA]</scope>
    <source>
        <strain evidence="2 3">ST-119</strain>
    </source>
</reference>
<feature type="domain" description="N-acetyltransferase" evidence="1">
    <location>
        <begin position="2"/>
        <end position="146"/>
    </location>
</feature>
<evidence type="ECO:0000259" key="1">
    <source>
        <dbReference type="PROSITE" id="PS51186"/>
    </source>
</evidence>
<dbReference type="RefSeq" id="WP_408085994.1">
    <property type="nucleotide sequence ID" value="NZ_JBELPZ010000020.1"/>
</dbReference>
<dbReference type="EMBL" id="JBELPZ010000020">
    <property type="protein sequence ID" value="MFL9845713.1"/>
    <property type="molecule type" value="Genomic_DNA"/>
</dbReference>